<proteinExistence type="predicted"/>
<evidence type="ECO:0000256" key="1">
    <source>
        <dbReference type="SAM" id="SignalP"/>
    </source>
</evidence>
<feature type="signal peptide" evidence="1">
    <location>
        <begin position="1"/>
        <end position="20"/>
    </location>
</feature>
<sequence length="96" mass="10615">MVLPMPLYFLLSSLLILMLSRQPRPPSQCAVGFLVVKLPQPMHGFSAAKGCSLAQCPQIMRVANFISWAPSCSSWHLSHGYALPQHGNLSHLKLFL</sequence>
<protein>
    <submittedName>
        <fullName evidence="2">Putative secreted protein</fullName>
    </submittedName>
</protein>
<evidence type="ECO:0000313" key="2">
    <source>
        <dbReference type="EMBL" id="MXU87380.1"/>
    </source>
</evidence>
<reference evidence="2" key="1">
    <citation type="submission" date="2019-12" db="EMBL/GenBank/DDBJ databases">
        <title>An insight into the sialome of adult female Ixodes ricinus ticks feeding for 6 days.</title>
        <authorList>
            <person name="Perner J."/>
            <person name="Ribeiro J.M.C."/>
        </authorList>
    </citation>
    <scope>NUCLEOTIDE SEQUENCE</scope>
    <source>
        <strain evidence="2">Semi-engorged</strain>
        <tissue evidence="2">Salivary glands</tissue>
    </source>
</reference>
<dbReference type="AlphaFoldDB" id="A0A6B0UDP5"/>
<feature type="chain" id="PRO_5025513243" evidence="1">
    <location>
        <begin position="21"/>
        <end position="96"/>
    </location>
</feature>
<accession>A0A6B0UDP5</accession>
<name>A0A6B0UDP5_IXORI</name>
<dbReference type="EMBL" id="GIFC01005297">
    <property type="protein sequence ID" value="MXU87380.1"/>
    <property type="molecule type" value="Transcribed_RNA"/>
</dbReference>
<organism evidence="2">
    <name type="scientific">Ixodes ricinus</name>
    <name type="common">Common tick</name>
    <name type="synonym">Acarus ricinus</name>
    <dbReference type="NCBI Taxonomy" id="34613"/>
    <lineage>
        <taxon>Eukaryota</taxon>
        <taxon>Metazoa</taxon>
        <taxon>Ecdysozoa</taxon>
        <taxon>Arthropoda</taxon>
        <taxon>Chelicerata</taxon>
        <taxon>Arachnida</taxon>
        <taxon>Acari</taxon>
        <taxon>Parasitiformes</taxon>
        <taxon>Ixodida</taxon>
        <taxon>Ixodoidea</taxon>
        <taxon>Ixodidae</taxon>
        <taxon>Ixodinae</taxon>
        <taxon>Ixodes</taxon>
    </lineage>
</organism>
<keyword evidence="1" id="KW-0732">Signal</keyword>